<evidence type="ECO:0000313" key="1">
    <source>
        <dbReference type="EMBL" id="MDQ7908753.1"/>
    </source>
</evidence>
<dbReference type="InterPro" id="IPR050490">
    <property type="entry name" value="Bact_solute-bd_prot1"/>
</dbReference>
<keyword evidence="2" id="KW-1185">Reference proteome</keyword>
<sequence length="439" mass="46222">MPHVERSRTRRAAAFVVIAGLVATIAACGKGTQDSGATGSGPATPSKELSLLFPVSNPGLKETLAAVLGQDFTARTGITVDVQTGANSYSEVDQRLFADIATGRPPDMAIVSYSSVKTYADSGVAKPLDTALANAQFPTDHIYDQFLALGQHEGKTVAVPQSITLLNLWYNADAFRRAGLDPDKPPTTYEQLRSASEKIVKSGAAKVGVAWRSADSTASWPFQNFVASYGGSLATPDGAPDFQNANALSALTYWSDMQKDGLAVGSTGAVVEQQFLSGEAAMTANTSSYLPILSKGAKFDLRLSALPGATAQAPRLIPQGGFMISTNPDPHKLAAAVEVMKVLASGPGQVEQARLSGYLPVNESEAQSGELATVLATDPRRQVTLDWPQYVTPMQQLRGRNAQEAWSKLDLAVGQAIAGKSSPADALREAQTQAARVIK</sequence>
<reference evidence="1 2" key="1">
    <citation type="submission" date="2023-08" db="EMBL/GenBank/DDBJ databases">
        <title>Phytohabitans sansha sp. nov., isolated from marine sediment.</title>
        <authorList>
            <person name="Zhao Y."/>
            <person name="Yi K."/>
        </authorList>
    </citation>
    <scope>NUCLEOTIDE SEQUENCE [LARGE SCALE GENOMIC DNA]</scope>
    <source>
        <strain evidence="1 2">ZYX-F-186</strain>
    </source>
</reference>
<dbReference type="PROSITE" id="PS51257">
    <property type="entry name" value="PROKAR_LIPOPROTEIN"/>
    <property type="match status" value="1"/>
</dbReference>
<dbReference type="PANTHER" id="PTHR43649:SF30">
    <property type="entry name" value="ABC TRANSPORTER SUBSTRATE-BINDING PROTEIN"/>
    <property type="match status" value="1"/>
</dbReference>
<dbReference type="Pfam" id="PF01547">
    <property type="entry name" value="SBP_bac_1"/>
    <property type="match status" value="1"/>
</dbReference>
<comment type="caution">
    <text evidence="1">The sequence shown here is derived from an EMBL/GenBank/DDBJ whole genome shotgun (WGS) entry which is preliminary data.</text>
</comment>
<dbReference type="Proteomes" id="UP001230908">
    <property type="component" value="Unassembled WGS sequence"/>
</dbReference>
<name>A0ABU0ZP70_9ACTN</name>
<dbReference type="SUPFAM" id="SSF53850">
    <property type="entry name" value="Periplasmic binding protein-like II"/>
    <property type="match status" value="1"/>
</dbReference>
<dbReference type="EMBL" id="JAVHUY010000033">
    <property type="protein sequence ID" value="MDQ7908753.1"/>
    <property type="molecule type" value="Genomic_DNA"/>
</dbReference>
<evidence type="ECO:0000313" key="2">
    <source>
        <dbReference type="Proteomes" id="UP001230908"/>
    </source>
</evidence>
<gene>
    <name evidence="1" type="ORF">RB614_29900</name>
</gene>
<organism evidence="1 2">
    <name type="scientific">Phytohabitans maris</name>
    <dbReference type="NCBI Taxonomy" id="3071409"/>
    <lineage>
        <taxon>Bacteria</taxon>
        <taxon>Bacillati</taxon>
        <taxon>Actinomycetota</taxon>
        <taxon>Actinomycetes</taxon>
        <taxon>Micromonosporales</taxon>
        <taxon>Micromonosporaceae</taxon>
    </lineage>
</organism>
<proteinExistence type="predicted"/>
<accession>A0ABU0ZP70</accession>
<protein>
    <submittedName>
        <fullName evidence="1">Extracellular solute-binding protein</fullName>
    </submittedName>
</protein>
<dbReference type="RefSeq" id="WP_308716020.1">
    <property type="nucleotide sequence ID" value="NZ_JAVHUY010000033.1"/>
</dbReference>
<dbReference type="InterPro" id="IPR006059">
    <property type="entry name" value="SBP"/>
</dbReference>
<dbReference type="PANTHER" id="PTHR43649">
    <property type="entry name" value="ARABINOSE-BINDING PROTEIN-RELATED"/>
    <property type="match status" value="1"/>
</dbReference>
<dbReference type="Gene3D" id="3.40.190.10">
    <property type="entry name" value="Periplasmic binding protein-like II"/>
    <property type="match status" value="1"/>
</dbReference>